<dbReference type="RefSeq" id="WP_012405352.1">
    <property type="nucleotide sequence ID" value="NC_010625.1"/>
</dbReference>
<dbReference type="KEGG" id="bph:Bphy_6138"/>
<name>B2JW66_PARP8</name>
<dbReference type="InterPro" id="IPR008727">
    <property type="entry name" value="PAAR_motif"/>
</dbReference>
<gene>
    <name evidence="2" type="ordered locus">Bphy_6138</name>
</gene>
<dbReference type="CDD" id="cd14743">
    <property type="entry name" value="PAAR_CT_1"/>
    <property type="match status" value="1"/>
</dbReference>
<sequence>MRPVVLVGHRHSCPVHGMGTVISGTAGVTVSGRQVARIGDTTSCGAIIATGSSATFGGSGVARKGDTTSHGGTLIEGDDGWVIDLPQQTVPAGT</sequence>
<dbReference type="Gene3D" id="2.60.200.60">
    <property type="match status" value="1"/>
</dbReference>
<evidence type="ECO:0000256" key="1">
    <source>
        <dbReference type="SAM" id="MobiDB-lite"/>
    </source>
</evidence>
<keyword evidence="3" id="KW-1185">Reference proteome</keyword>
<dbReference type="HOGENOM" id="CLU_148568_5_2_4"/>
<proteinExistence type="predicted"/>
<evidence type="ECO:0000313" key="3">
    <source>
        <dbReference type="Proteomes" id="UP000001192"/>
    </source>
</evidence>
<reference evidence="3" key="1">
    <citation type="journal article" date="2014" name="Stand. Genomic Sci.">
        <title>Complete genome sequence of Burkholderia phymatum STM815(T), a broad host range and efficient nitrogen-fixing symbiont of Mimosa species.</title>
        <authorList>
            <person name="Moulin L."/>
            <person name="Klonowska A."/>
            <person name="Caroline B."/>
            <person name="Booth K."/>
            <person name="Vriezen J.A."/>
            <person name="Melkonian R."/>
            <person name="James E.K."/>
            <person name="Young J.P."/>
            <person name="Bena G."/>
            <person name="Hauser L."/>
            <person name="Land M."/>
            <person name="Kyrpides N."/>
            <person name="Bruce D."/>
            <person name="Chain P."/>
            <person name="Copeland A."/>
            <person name="Pitluck S."/>
            <person name="Woyke T."/>
            <person name="Lizotte-Waniewski M."/>
            <person name="Bristow J."/>
            <person name="Riley M."/>
        </authorList>
    </citation>
    <scope>NUCLEOTIDE SEQUENCE [LARGE SCALE GENOMIC DNA]</scope>
    <source>
        <strain evidence="3">DSM 17167 / CIP 108236 / LMG 21445 / STM815</strain>
        <plasmid evidence="3">Plasmid pBPHY01</plasmid>
    </source>
</reference>
<evidence type="ECO:0000313" key="2">
    <source>
        <dbReference type="EMBL" id="ACC75193.1"/>
    </source>
</evidence>
<keyword evidence="2" id="KW-0614">Plasmid</keyword>
<feature type="region of interest" description="Disordered" evidence="1">
    <location>
        <begin position="57"/>
        <end position="78"/>
    </location>
</feature>
<protein>
    <submittedName>
        <fullName evidence="2">PAAR repeat-containing protein</fullName>
    </submittedName>
</protein>
<dbReference type="OrthoDB" id="9807902at2"/>
<dbReference type="AlphaFoldDB" id="B2JW66"/>
<geneLocation type="plasmid" evidence="2 3">
    <name>pBPHY01</name>
</geneLocation>
<dbReference type="Pfam" id="PF05488">
    <property type="entry name" value="PAAR_motif"/>
    <property type="match status" value="1"/>
</dbReference>
<accession>B2JW66</accession>
<dbReference type="EMBL" id="CP001045">
    <property type="protein sequence ID" value="ACC75193.1"/>
    <property type="molecule type" value="Genomic_DNA"/>
</dbReference>
<organism evidence="2 3">
    <name type="scientific">Paraburkholderia phymatum (strain DSM 17167 / CIP 108236 / LMG 21445 / STM815)</name>
    <name type="common">Burkholderia phymatum</name>
    <dbReference type="NCBI Taxonomy" id="391038"/>
    <lineage>
        <taxon>Bacteria</taxon>
        <taxon>Pseudomonadati</taxon>
        <taxon>Pseudomonadota</taxon>
        <taxon>Betaproteobacteria</taxon>
        <taxon>Burkholderiales</taxon>
        <taxon>Burkholderiaceae</taxon>
        <taxon>Paraburkholderia</taxon>
    </lineage>
</organism>
<dbReference type="Proteomes" id="UP000001192">
    <property type="component" value="Plasmid pBPHY01"/>
</dbReference>